<evidence type="ECO:0000256" key="3">
    <source>
        <dbReference type="ARBA" id="ARBA00018628"/>
    </source>
</evidence>
<evidence type="ECO:0000256" key="10">
    <source>
        <dbReference type="SAM" id="MobiDB-lite"/>
    </source>
</evidence>
<evidence type="ECO:0000256" key="5">
    <source>
        <dbReference type="ARBA" id="ARBA00022692"/>
    </source>
</evidence>
<evidence type="ECO:0000256" key="4">
    <source>
        <dbReference type="ARBA" id="ARBA00022475"/>
    </source>
</evidence>
<feature type="transmembrane region" description="Helical" evidence="11">
    <location>
        <begin position="76"/>
        <end position="98"/>
    </location>
</feature>
<feature type="transmembrane region" description="Helical" evidence="11">
    <location>
        <begin position="177"/>
        <end position="203"/>
    </location>
</feature>
<keyword evidence="6 11" id="KW-1133">Transmembrane helix</keyword>
<feature type="compositionally biased region" description="Low complexity" evidence="10">
    <location>
        <begin position="370"/>
        <end position="404"/>
    </location>
</feature>
<protein>
    <recommendedName>
        <fullName evidence="3">Secretion apparatus protein BsaZ</fullName>
    </recommendedName>
</protein>
<dbReference type="PRINTS" id="PR00950">
    <property type="entry name" value="TYPE3IMSPROT"/>
</dbReference>
<feature type="transmembrane region" description="Helical" evidence="11">
    <location>
        <begin position="137"/>
        <end position="157"/>
    </location>
</feature>
<organism evidence="12">
    <name type="scientific">Burkholderia pseudomallei 1710a</name>
    <dbReference type="NCBI Taxonomy" id="320371"/>
    <lineage>
        <taxon>Bacteria</taxon>
        <taxon>Pseudomonadati</taxon>
        <taxon>Pseudomonadota</taxon>
        <taxon>Betaproteobacteria</taxon>
        <taxon>Burkholderiales</taxon>
        <taxon>Burkholderiaceae</taxon>
        <taxon>Burkholderia</taxon>
        <taxon>pseudomallei group</taxon>
    </lineage>
</organism>
<evidence type="ECO:0000256" key="6">
    <source>
        <dbReference type="ARBA" id="ARBA00022989"/>
    </source>
</evidence>
<reference evidence="12" key="1">
    <citation type="submission" date="2009-05" db="EMBL/GenBank/DDBJ databases">
        <authorList>
            <person name="Harkins D.M."/>
            <person name="DeShazer D."/>
            <person name="Woods D.E."/>
            <person name="Brinkac L.M."/>
            <person name="Brown K.A."/>
            <person name="Hung G.C."/>
            <person name="Tuanyok A."/>
            <person name="Zhang B."/>
            <person name="Nierman W.C."/>
        </authorList>
    </citation>
    <scope>NUCLEOTIDE SEQUENCE [LARGE SCALE GENOMIC DNA]</scope>
    <source>
        <strain evidence="12">1710a</strain>
    </source>
</reference>
<comment type="function">
    <text evidence="9">Part of the bsa type III secretion system, is involved in the intracellular replication of invading bacteria inside the host cell. Probably necessary for the lysis of the vacuole membrane and escape into the host cell cytoplasm.</text>
</comment>
<evidence type="ECO:0000256" key="7">
    <source>
        <dbReference type="ARBA" id="ARBA00023026"/>
    </source>
</evidence>
<evidence type="ECO:0000313" key="12">
    <source>
        <dbReference type="EMBL" id="EET05034.1"/>
    </source>
</evidence>
<dbReference type="RefSeq" id="WP_004528818.1">
    <property type="nucleotide sequence ID" value="NZ_CM000833.1"/>
</dbReference>
<dbReference type="InterPro" id="IPR006307">
    <property type="entry name" value="BsaZ-like"/>
</dbReference>
<feature type="transmembrane region" description="Helical" evidence="11">
    <location>
        <begin position="28"/>
        <end position="45"/>
    </location>
</feature>
<keyword evidence="8 11" id="KW-0472">Membrane</keyword>
<keyword evidence="7" id="KW-0843">Virulence</keyword>
<evidence type="ECO:0000256" key="1">
    <source>
        <dbReference type="ARBA" id="ARBA00004651"/>
    </source>
</evidence>
<dbReference type="HOGENOM" id="CLU_041013_1_3_4"/>
<evidence type="ECO:0000256" key="8">
    <source>
        <dbReference type="ARBA" id="ARBA00023136"/>
    </source>
</evidence>
<dbReference type="SUPFAM" id="SSF160544">
    <property type="entry name" value="EscU C-terminal domain-like"/>
    <property type="match status" value="1"/>
</dbReference>
<dbReference type="MEROPS" id="N06.002"/>
<comment type="similarity">
    <text evidence="2">Belongs to the type III secretion exporter family.</text>
</comment>
<dbReference type="InterPro" id="IPR029025">
    <property type="entry name" value="T3SS_substrate_exporter_C"/>
</dbReference>
<dbReference type="Gene3D" id="6.10.250.2080">
    <property type="match status" value="1"/>
</dbReference>
<evidence type="ECO:0000256" key="2">
    <source>
        <dbReference type="ARBA" id="ARBA00010690"/>
    </source>
</evidence>
<dbReference type="PANTHER" id="PTHR30531">
    <property type="entry name" value="FLAGELLAR BIOSYNTHETIC PROTEIN FLHB"/>
    <property type="match status" value="1"/>
</dbReference>
<keyword evidence="5 11" id="KW-0812">Transmembrane</keyword>
<evidence type="ECO:0000256" key="11">
    <source>
        <dbReference type="SAM" id="Phobius"/>
    </source>
</evidence>
<sequence>MAEKTEKPTAKKLRDAAKKGQTFKARDIVALIVIATGALAAPALVDLTRIAAEFVRIASTGAQPNPGAYAFAWAKLFLRIAAPFVLLCAAAGALPSLVQSRFTLAVESIRFDLTALDPVKGMKRLFSWRSAKDAVKALLYVGVFALTVRVFAGLYHADVFGLFRARPALLGHMWIVLTVRLVLLFLLCALPVLILDAAVEYFLYHRELKMDKHEVKQEYKESEGNHEIKSKRREIHQELLSEEIKANVEQSDFIVANPTHIAIGVYVNPDIVPIPFVSVRETNARALAVIRHAEACGVPVVRNVALARSIYRNSPRRYSFVSHDDIDGVMRVLIWLGEVEAANRGGPPPETRALTSAEPQARDGVAPPGDACADNAFPDDAPPGAAAPNAGSPDGPAPDGGAPARTGDQNA</sequence>
<dbReference type="GO" id="GO:0009306">
    <property type="term" value="P:protein secretion"/>
    <property type="evidence" value="ECO:0007669"/>
    <property type="project" value="InterPro"/>
</dbReference>
<gene>
    <name evidence="12" type="ORF">BURPS1710A_A1327</name>
</gene>
<dbReference type="Gene3D" id="3.40.1690.10">
    <property type="entry name" value="secretion proteins EscU"/>
    <property type="match status" value="1"/>
</dbReference>
<dbReference type="EMBL" id="CM000833">
    <property type="protein sequence ID" value="EET05034.1"/>
    <property type="molecule type" value="Genomic_DNA"/>
</dbReference>
<dbReference type="InterPro" id="IPR006135">
    <property type="entry name" value="T3SS_substrate_exporter"/>
</dbReference>
<dbReference type="AlphaFoldDB" id="A0A0E1VY02"/>
<dbReference type="NCBIfam" id="NF006017">
    <property type="entry name" value="PRK08156.1"/>
    <property type="match status" value="1"/>
</dbReference>
<proteinExistence type="inferred from homology"/>
<name>A0A0E1VY02_BURPE</name>
<keyword evidence="4" id="KW-1003">Cell membrane</keyword>
<dbReference type="Pfam" id="PF01312">
    <property type="entry name" value="Bac_export_2"/>
    <property type="match status" value="1"/>
</dbReference>
<feature type="region of interest" description="Disordered" evidence="10">
    <location>
        <begin position="341"/>
        <end position="411"/>
    </location>
</feature>
<dbReference type="PANTHER" id="PTHR30531:SF14">
    <property type="entry name" value="SURFACE PRESENTATION OF ANTIGENS PROTEIN SPAS"/>
    <property type="match status" value="1"/>
</dbReference>
<dbReference type="GO" id="GO:0005886">
    <property type="term" value="C:plasma membrane"/>
    <property type="evidence" value="ECO:0007669"/>
    <property type="project" value="UniProtKB-SubCell"/>
</dbReference>
<accession>A0A0E1VY02</accession>
<dbReference type="NCBIfam" id="TIGR01404">
    <property type="entry name" value="FlhB_rel_III"/>
    <property type="match status" value="1"/>
</dbReference>
<dbReference type="SMR" id="A0A0E1VY02"/>
<dbReference type="Proteomes" id="UP000001812">
    <property type="component" value="Chromosome II"/>
</dbReference>
<comment type="subcellular location">
    <subcellularLocation>
        <location evidence="1">Cell membrane</location>
        <topology evidence="1">Multi-pass membrane protein</topology>
    </subcellularLocation>
</comment>
<evidence type="ECO:0000256" key="9">
    <source>
        <dbReference type="ARBA" id="ARBA00024974"/>
    </source>
</evidence>